<feature type="compositionally biased region" description="Acidic residues" evidence="1">
    <location>
        <begin position="562"/>
        <end position="571"/>
    </location>
</feature>
<proteinExistence type="predicted"/>
<dbReference type="AlphaFoldDB" id="A0A9P6BUQ8"/>
<dbReference type="Proteomes" id="UP000807342">
    <property type="component" value="Unassembled WGS sequence"/>
</dbReference>
<sequence length="1119" mass="126519">MALHAPTNGNREAQSRLKHARRSGINAPPMIKRQRCHNAFGLLTFPSRVIWGAPGFIPGFENQGLDRDWPGMDVAKMKRGRPLREKADATQPALAAQDTNAHRGCTTKWAWLVSNDETTKQKVTREAMDGKYRCPKCEERYYCSTEIKIHYKECNATVATSSGASKATSKPKTPGQAVPSITSMEIEENDDEETKSQAQHLPQPTHHTENDATRDNGPLEQQEETEQTAQPAQSDTIQPEMLRQYGLVINTKFNIIICIDHKGIIKPKEIRQHFIAHHSEFPTPRDLQEKLEAEILHKFPQLTYTPSHPTQPIEAIYGLAPPEANYRRCLTCYHCYASHKTFAQHTCMNAIEGEQKTAVQRFIDNTSSPWFAVRETLPAGDPDDAWVIYRRNPPSRPEATDTFNPEDNHRVLHQFLYRERWLERVSDQQHEELMTLASYSTQSNIYGTLHKHIHAFLSNAQDLTTRFYLRRLISLRPSEETDETKFRHHRIVNYETHQAYARIVAGLIAFIHRSCEQPSDLYPMAIPNDIANGCKNLISTLTEPASNDEEDNNEGGEGVAGDTDDESDVSDEEGKERGLHSTYARAPPPTTASVQECLTHLLYLLYTQEPSNTNRGDFFSPIRHYVLISSLRKSGQWAAAGLITHNIAALLFTGRLIFAWKTAKISQKENITTADAFKHTQKYLLEETESVMPNLYLLKRGLASLNTAEQTTISFNAPDMSGKSAIIGTNMLELDKIGQLHCEAIKDITSAIDKLTFSNEKFAIPADQFIHDDPRQCEADYSFTTDPRNSWNDRPTLVQHIIQTPQLFSKYAYWTPSGTIAWKPAAIAVTLKRIYDVQIKILCNIILSYGEPARATEIASHLLVNIRGGTIRNLFIIANQVVLRASYNKTSSAQGSDKTICRIPLPEIGRQFIRYLVFLRPLYAEWQLILRPHMEKNTKYYLFAGLHRALTAHDISQALGHYTKKNLDITLNIRTYRQFMAFVTTTNNEVFAAIDVGEGGTHHQFGHSADINTKHYGHDSRTPEGMNMKTFLADARVSGVFHALYGHKPTLLEDLERGTGRKADIIAMINKIRNRTPSDVFGNRYEIDAQTSYPSRDLLIDDIALGGKCALKTTMSYGD</sequence>
<dbReference type="OrthoDB" id="3053076at2759"/>
<comment type="caution">
    <text evidence="2">The sequence shown here is derived from an EMBL/GenBank/DDBJ whole genome shotgun (WGS) entry which is preliminary data.</text>
</comment>
<evidence type="ECO:0008006" key="4">
    <source>
        <dbReference type="Google" id="ProtNLM"/>
    </source>
</evidence>
<evidence type="ECO:0000256" key="1">
    <source>
        <dbReference type="SAM" id="MobiDB-lite"/>
    </source>
</evidence>
<feature type="region of interest" description="Disordered" evidence="1">
    <location>
        <begin position="161"/>
        <end position="238"/>
    </location>
</feature>
<feature type="region of interest" description="Disordered" evidence="1">
    <location>
        <begin position="543"/>
        <end position="590"/>
    </location>
</feature>
<keyword evidence="3" id="KW-1185">Reference proteome</keyword>
<evidence type="ECO:0000313" key="2">
    <source>
        <dbReference type="EMBL" id="KAF9440526.1"/>
    </source>
</evidence>
<organism evidence="2 3">
    <name type="scientific">Macrolepiota fuliginosa MF-IS2</name>
    <dbReference type="NCBI Taxonomy" id="1400762"/>
    <lineage>
        <taxon>Eukaryota</taxon>
        <taxon>Fungi</taxon>
        <taxon>Dikarya</taxon>
        <taxon>Basidiomycota</taxon>
        <taxon>Agaricomycotina</taxon>
        <taxon>Agaricomycetes</taxon>
        <taxon>Agaricomycetidae</taxon>
        <taxon>Agaricales</taxon>
        <taxon>Agaricineae</taxon>
        <taxon>Agaricaceae</taxon>
        <taxon>Macrolepiota</taxon>
    </lineage>
</organism>
<gene>
    <name evidence="2" type="ORF">P691DRAFT_820577</name>
</gene>
<accession>A0A9P6BUQ8</accession>
<evidence type="ECO:0000313" key="3">
    <source>
        <dbReference type="Proteomes" id="UP000807342"/>
    </source>
</evidence>
<feature type="compositionally biased region" description="Low complexity" evidence="1">
    <location>
        <begin position="161"/>
        <end position="173"/>
    </location>
</feature>
<feature type="region of interest" description="Disordered" evidence="1">
    <location>
        <begin position="1"/>
        <end position="26"/>
    </location>
</feature>
<dbReference type="EMBL" id="MU152460">
    <property type="protein sequence ID" value="KAF9440526.1"/>
    <property type="molecule type" value="Genomic_DNA"/>
</dbReference>
<protein>
    <recommendedName>
        <fullName evidence="4">C2H2-type domain-containing protein</fullName>
    </recommendedName>
</protein>
<name>A0A9P6BUQ8_9AGAR</name>
<reference evidence="2" key="1">
    <citation type="submission" date="2020-11" db="EMBL/GenBank/DDBJ databases">
        <authorList>
            <consortium name="DOE Joint Genome Institute"/>
            <person name="Ahrendt S."/>
            <person name="Riley R."/>
            <person name="Andreopoulos W."/>
            <person name="Labutti K."/>
            <person name="Pangilinan J."/>
            <person name="Ruiz-Duenas F.J."/>
            <person name="Barrasa J.M."/>
            <person name="Sanchez-Garcia M."/>
            <person name="Camarero S."/>
            <person name="Miyauchi S."/>
            <person name="Serrano A."/>
            <person name="Linde D."/>
            <person name="Babiker R."/>
            <person name="Drula E."/>
            <person name="Ayuso-Fernandez I."/>
            <person name="Pacheco R."/>
            <person name="Padilla G."/>
            <person name="Ferreira P."/>
            <person name="Barriuso J."/>
            <person name="Kellner H."/>
            <person name="Castanera R."/>
            <person name="Alfaro M."/>
            <person name="Ramirez L."/>
            <person name="Pisabarro A.G."/>
            <person name="Kuo A."/>
            <person name="Tritt A."/>
            <person name="Lipzen A."/>
            <person name="He G."/>
            <person name="Yan M."/>
            <person name="Ng V."/>
            <person name="Cullen D."/>
            <person name="Martin F."/>
            <person name="Rosso M.-N."/>
            <person name="Henrissat B."/>
            <person name="Hibbett D."/>
            <person name="Martinez A.T."/>
            <person name="Grigoriev I.V."/>
        </authorList>
    </citation>
    <scope>NUCLEOTIDE SEQUENCE</scope>
    <source>
        <strain evidence="2">MF-IS2</strain>
    </source>
</reference>